<keyword evidence="2" id="KW-1133">Transmembrane helix</keyword>
<dbReference type="InterPro" id="IPR055746">
    <property type="entry name" value="DUF7322"/>
</dbReference>
<dbReference type="PATRIC" id="fig|1227500.6.peg.236"/>
<evidence type="ECO:0000313" key="5">
    <source>
        <dbReference type="Proteomes" id="UP000011690"/>
    </source>
</evidence>
<comment type="caution">
    <text evidence="4">The sequence shown here is derived from an EMBL/GenBank/DDBJ whole genome shotgun (WGS) entry which is preliminary data.</text>
</comment>
<accession>L9WSP2</accession>
<name>L9WSP2_9EURY</name>
<dbReference type="AlphaFoldDB" id="L9WSP2"/>
<dbReference type="Pfam" id="PF24008">
    <property type="entry name" value="DUF7322"/>
    <property type="match status" value="1"/>
</dbReference>
<dbReference type="Proteomes" id="UP000011690">
    <property type="component" value="Unassembled WGS sequence"/>
</dbReference>
<keyword evidence="2" id="KW-0812">Transmembrane</keyword>
<keyword evidence="2" id="KW-0472">Membrane</keyword>
<reference evidence="4 5" key="1">
    <citation type="journal article" date="2014" name="PLoS Genet.">
        <title>Phylogenetically driven sequencing of extremely halophilic archaea reveals strategies for static and dynamic osmo-response.</title>
        <authorList>
            <person name="Becker E.A."/>
            <person name="Seitzer P.M."/>
            <person name="Tritt A."/>
            <person name="Larsen D."/>
            <person name="Krusor M."/>
            <person name="Yao A.I."/>
            <person name="Wu D."/>
            <person name="Madern D."/>
            <person name="Eisen J.A."/>
            <person name="Darling A.E."/>
            <person name="Facciotti M.T."/>
        </authorList>
    </citation>
    <scope>NUCLEOTIDE SEQUENCE [LARGE SCALE GENOMIC DNA]</scope>
    <source>
        <strain evidence="4 5">JCM 10635</strain>
    </source>
</reference>
<evidence type="ECO:0000259" key="3">
    <source>
        <dbReference type="Pfam" id="PF24008"/>
    </source>
</evidence>
<feature type="compositionally biased region" description="Basic and acidic residues" evidence="1">
    <location>
        <begin position="64"/>
        <end position="73"/>
    </location>
</feature>
<feature type="domain" description="DUF7322" evidence="3">
    <location>
        <begin position="88"/>
        <end position="147"/>
    </location>
</feature>
<feature type="transmembrane region" description="Helical" evidence="2">
    <location>
        <begin position="98"/>
        <end position="121"/>
    </location>
</feature>
<organism evidence="4 5">
    <name type="scientific">Natronorubrum bangense JCM 10635</name>
    <dbReference type="NCBI Taxonomy" id="1227500"/>
    <lineage>
        <taxon>Archaea</taxon>
        <taxon>Methanobacteriati</taxon>
        <taxon>Methanobacteriota</taxon>
        <taxon>Stenosarchaea group</taxon>
        <taxon>Halobacteria</taxon>
        <taxon>Halobacteriales</taxon>
        <taxon>Natrialbaceae</taxon>
        <taxon>Natronorubrum</taxon>
    </lineage>
</organism>
<dbReference type="EMBL" id="AOHY01000003">
    <property type="protein sequence ID" value="ELY52452.1"/>
    <property type="molecule type" value="Genomic_DNA"/>
</dbReference>
<sequence length="172" mass="19176">MKRSVDYSRDGRTRTFFGIVVLRSPVVSDRTENEPDEYDPEAEFRDPDSDSITIPRISTEDAGSDLRSDLKSEFEEDESVSGLSGSETDVDSDLLTQFWALVLVVNAAVLAFALGLLFFIFESEVTYSTYLVAAGLVLTGFAVYRYRVFQRTNDATAPADDDDADRPTEPME</sequence>
<evidence type="ECO:0000256" key="1">
    <source>
        <dbReference type="SAM" id="MobiDB-lite"/>
    </source>
</evidence>
<protein>
    <recommendedName>
        <fullName evidence="3">DUF7322 domain-containing protein</fullName>
    </recommendedName>
</protein>
<keyword evidence="5" id="KW-1185">Reference proteome</keyword>
<dbReference type="eggNOG" id="arCOG06289">
    <property type="taxonomic scope" value="Archaea"/>
</dbReference>
<proteinExistence type="predicted"/>
<evidence type="ECO:0000313" key="4">
    <source>
        <dbReference type="EMBL" id="ELY52452.1"/>
    </source>
</evidence>
<gene>
    <name evidence="4" type="ORF">C494_01172</name>
</gene>
<feature type="region of interest" description="Disordered" evidence="1">
    <location>
        <begin position="28"/>
        <end position="86"/>
    </location>
</feature>
<dbReference type="STRING" id="1227500.C494_01172"/>
<feature type="transmembrane region" description="Helical" evidence="2">
    <location>
        <begin position="127"/>
        <end position="144"/>
    </location>
</feature>
<evidence type="ECO:0000256" key="2">
    <source>
        <dbReference type="SAM" id="Phobius"/>
    </source>
</evidence>